<organism evidence="6 7">
    <name type="scientific">Candidatus Enterococcus avicola</name>
    <dbReference type="NCBI Taxonomy" id="2838561"/>
    <lineage>
        <taxon>Bacteria</taxon>
        <taxon>Bacillati</taxon>
        <taxon>Bacillota</taxon>
        <taxon>Bacilli</taxon>
        <taxon>Lactobacillales</taxon>
        <taxon>Enterococcaceae</taxon>
        <taxon>Enterococcus</taxon>
    </lineage>
</organism>
<comment type="similarity">
    <text evidence="2">Belongs to the bacterial solute-binding protein SsuA/TauA family.</text>
</comment>
<accession>A0A9D2F6S6</accession>
<sequence length="345" mass="38790">MMKRYTMKLIGMLMLLLSLSACKNGEATTVNQLPKEVKIGIIRVPNDKQVAISTQKFDQYFKDKGIETEFLFFDSGVAANQALVSGSIDFAEMGYTNGVVALAKNLPVELIWLHDVIGENEALVVPENSKVQSVADLKGKKIAVPFSSTSHFSLLKALEEAGIREEVSLLDMETADIVAAWERNDLDAAYTWEPTLSHLKDQGRVLLTSRDLAEKGYMTSNIDLVHKDFAKKYPELVVDYLSALTDGQNVYFEEPANAVAQVSKDLNLTEEETLKQMNMSQWLRPEELISNDYLGTNAKPGHFHQVFLDTAEFLVEQKSIDQIPSEQEVNEFINSEYIEKLIERK</sequence>
<dbReference type="SUPFAM" id="SSF53850">
    <property type="entry name" value="Periplasmic binding protein-like II"/>
    <property type="match status" value="1"/>
</dbReference>
<dbReference type="AlphaFoldDB" id="A0A9D2F6S6"/>
<evidence type="ECO:0000256" key="4">
    <source>
        <dbReference type="SAM" id="SignalP"/>
    </source>
</evidence>
<reference evidence="6" key="2">
    <citation type="submission" date="2021-04" db="EMBL/GenBank/DDBJ databases">
        <authorList>
            <person name="Gilroy R."/>
        </authorList>
    </citation>
    <scope>NUCLEOTIDE SEQUENCE</scope>
    <source>
        <strain evidence="6">CHK172-16539</strain>
    </source>
</reference>
<name>A0A9D2F6S6_9ENTE</name>
<dbReference type="GO" id="GO:0022857">
    <property type="term" value="F:transmembrane transporter activity"/>
    <property type="evidence" value="ECO:0007669"/>
    <property type="project" value="InterPro"/>
</dbReference>
<dbReference type="CDD" id="cd13560">
    <property type="entry name" value="PBP2_taurine"/>
    <property type="match status" value="1"/>
</dbReference>
<dbReference type="PROSITE" id="PS51257">
    <property type="entry name" value="PROKAR_LIPOPROTEIN"/>
    <property type="match status" value="1"/>
</dbReference>
<dbReference type="PANTHER" id="PTHR30024">
    <property type="entry name" value="ALIPHATIC SULFONATES-BINDING PROTEIN-RELATED"/>
    <property type="match status" value="1"/>
</dbReference>
<evidence type="ECO:0000313" key="6">
    <source>
        <dbReference type="EMBL" id="HIZ52957.1"/>
    </source>
</evidence>
<dbReference type="Pfam" id="PF04069">
    <property type="entry name" value="OpuAC"/>
    <property type="match status" value="1"/>
</dbReference>
<evidence type="ECO:0000313" key="7">
    <source>
        <dbReference type="Proteomes" id="UP000824063"/>
    </source>
</evidence>
<dbReference type="Gene3D" id="3.40.190.10">
    <property type="entry name" value="Periplasmic binding protein-like II"/>
    <property type="match status" value="2"/>
</dbReference>
<dbReference type="InterPro" id="IPR001638">
    <property type="entry name" value="Solute-binding_3/MltF_N"/>
</dbReference>
<gene>
    <name evidence="6" type="ORF">IAA20_03325</name>
</gene>
<evidence type="ECO:0000256" key="3">
    <source>
        <dbReference type="ARBA" id="ARBA00022729"/>
    </source>
</evidence>
<dbReference type="SMART" id="SM00062">
    <property type="entry name" value="PBPb"/>
    <property type="match status" value="1"/>
</dbReference>
<evidence type="ECO:0000256" key="2">
    <source>
        <dbReference type="ARBA" id="ARBA00010742"/>
    </source>
</evidence>
<proteinExistence type="inferred from homology"/>
<reference evidence="6" key="1">
    <citation type="journal article" date="2021" name="PeerJ">
        <title>Extensive microbial diversity within the chicken gut microbiome revealed by metagenomics and culture.</title>
        <authorList>
            <person name="Gilroy R."/>
            <person name="Ravi A."/>
            <person name="Getino M."/>
            <person name="Pursley I."/>
            <person name="Horton D.L."/>
            <person name="Alikhan N.F."/>
            <person name="Baker D."/>
            <person name="Gharbi K."/>
            <person name="Hall N."/>
            <person name="Watson M."/>
            <person name="Adriaenssens E.M."/>
            <person name="Foster-Nyarko E."/>
            <person name="Jarju S."/>
            <person name="Secka A."/>
            <person name="Antonio M."/>
            <person name="Oren A."/>
            <person name="Chaudhuri R.R."/>
            <person name="La Ragione R."/>
            <person name="Hildebrand F."/>
            <person name="Pallen M.J."/>
        </authorList>
    </citation>
    <scope>NUCLEOTIDE SEQUENCE</scope>
    <source>
        <strain evidence="6">CHK172-16539</strain>
    </source>
</reference>
<comment type="subcellular location">
    <subcellularLocation>
        <location evidence="1">Periplasm</location>
    </subcellularLocation>
</comment>
<feature type="chain" id="PRO_5039432798" evidence="4">
    <location>
        <begin position="24"/>
        <end position="345"/>
    </location>
</feature>
<feature type="signal peptide" evidence="4">
    <location>
        <begin position="1"/>
        <end position="23"/>
    </location>
</feature>
<dbReference type="GO" id="GO:0042918">
    <property type="term" value="P:alkanesulfonate transmembrane transport"/>
    <property type="evidence" value="ECO:0007669"/>
    <property type="project" value="TreeGrafter"/>
</dbReference>
<dbReference type="GO" id="GO:0043190">
    <property type="term" value="C:ATP-binding cassette (ABC) transporter complex"/>
    <property type="evidence" value="ECO:0007669"/>
    <property type="project" value="InterPro"/>
</dbReference>
<dbReference type="GO" id="GO:0042597">
    <property type="term" value="C:periplasmic space"/>
    <property type="evidence" value="ECO:0007669"/>
    <property type="project" value="UniProtKB-SubCell"/>
</dbReference>
<dbReference type="InterPro" id="IPR007210">
    <property type="entry name" value="ABC_Gly_betaine_transp_sub-bd"/>
</dbReference>
<comment type="caution">
    <text evidence="6">The sequence shown here is derived from an EMBL/GenBank/DDBJ whole genome shotgun (WGS) entry which is preliminary data.</text>
</comment>
<evidence type="ECO:0000256" key="1">
    <source>
        <dbReference type="ARBA" id="ARBA00004418"/>
    </source>
</evidence>
<dbReference type="Proteomes" id="UP000824063">
    <property type="component" value="Unassembled WGS sequence"/>
</dbReference>
<evidence type="ECO:0000259" key="5">
    <source>
        <dbReference type="SMART" id="SM00062"/>
    </source>
</evidence>
<dbReference type="InterPro" id="IPR010068">
    <property type="entry name" value="Peri-bd_TauA"/>
</dbReference>
<dbReference type="PANTHER" id="PTHR30024:SF47">
    <property type="entry name" value="TAURINE-BINDING PERIPLASMIC PROTEIN"/>
    <property type="match status" value="1"/>
</dbReference>
<dbReference type="EMBL" id="DXBN01000081">
    <property type="protein sequence ID" value="HIZ52957.1"/>
    <property type="molecule type" value="Genomic_DNA"/>
</dbReference>
<keyword evidence="3 4" id="KW-0732">Signal</keyword>
<feature type="domain" description="Solute-binding protein family 3/N-terminal" evidence="5">
    <location>
        <begin position="36"/>
        <end position="255"/>
    </location>
</feature>
<protein>
    <submittedName>
        <fullName evidence="6">ABC transporter substrate-binding protein</fullName>
    </submittedName>
</protein>